<feature type="region of interest" description="Disordered" evidence="1">
    <location>
        <begin position="1"/>
        <end position="92"/>
    </location>
</feature>
<accession>A0A3A8KMY3</accession>
<protein>
    <submittedName>
        <fullName evidence="2">Uncharacterized protein</fullName>
    </submittedName>
</protein>
<dbReference type="EMBL" id="RAWE01000036">
    <property type="protein sequence ID" value="RKH03782.1"/>
    <property type="molecule type" value="Genomic_DNA"/>
</dbReference>
<keyword evidence="3" id="KW-1185">Reference proteome</keyword>
<evidence type="ECO:0000313" key="2">
    <source>
        <dbReference type="EMBL" id="RKH03782.1"/>
    </source>
</evidence>
<reference evidence="3" key="1">
    <citation type="submission" date="2018-09" db="EMBL/GenBank/DDBJ databases">
        <authorList>
            <person name="Livingstone P.G."/>
            <person name="Whitworth D.E."/>
        </authorList>
    </citation>
    <scope>NUCLEOTIDE SEQUENCE [LARGE SCALE GENOMIC DNA]</scope>
    <source>
        <strain evidence="3">CA043D</strain>
    </source>
</reference>
<evidence type="ECO:0000256" key="1">
    <source>
        <dbReference type="SAM" id="MobiDB-lite"/>
    </source>
</evidence>
<evidence type="ECO:0000313" key="3">
    <source>
        <dbReference type="Proteomes" id="UP000268313"/>
    </source>
</evidence>
<dbReference type="OrthoDB" id="5501723at2"/>
<feature type="compositionally biased region" description="Low complexity" evidence="1">
    <location>
        <begin position="1"/>
        <end position="36"/>
    </location>
</feature>
<dbReference type="RefSeq" id="WP_120602830.1">
    <property type="nucleotide sequence ID" value="NZ_RAWE01000036.1"/>
</dbReference>
<organism evidence="2 3">
    <name type="scientific">Corallococcus carmarthensis</name>
    <dbReference type="NCBI Taxonomy" id="2316728"/>
    <lineage>
        <taxon>Bacteria</taxon>
        <taxon>Pseudomonadati</taxon>
        <taxon>Myxococcota</taxon>
        <taxon>Myxococcia</taxon>
        <taxon>Myxococcales</taxon>
        <taxon>Cystobacterineae</taxon>
        <taxon>Myxococcaceae</taxon>
        <taxon>Corallococcus</taxon>
    </lineage>
</organism>
<dbReference type="AlphaFoldDB" id="A0A3A8KMY3"/>
<proteinExistence type="predicted"/>
<name>A0A3A8KMY3_9BACT</name>
<sequence>MISSASSRSNPSSFLASLLKPSTRTQPAPQTRTQPSEGASAAALRNKMFYTDSFESSPSARTQSLPPTPTTRPEGAGSDPLGADALVPASSHDASKDYPALSYADDKQYNGQPLGFWKKNVWDSAIKSGAAPEEAALLVAQVMQEGGTDFNKSGDATNYGPFNLNKDLLQTYGKHLPDDLQKLNGSSPEAIDLNVRNALDAMRAVGANNYLHHVRGGRTNFEHPGQRISDNPNVKGDDAFAFERSLTNNARLFLEAFQSNPSSLTDHQRFASDIPNI</sequence>
<comment type="caution">
    <text evidence="2">The sequence shown here is derived from an EMBL/GenBank/DDBJ whole genome shotgun (WGS) entry which is preliminary data.</text>
</comment>
<feature type="compositionally biased region" description="Polar residues" evidence="1">
    <location>
        <begin position="53"/>
        <end position="65"/>
    </location>
</feature>
<dbReference type="Proteomes" id="UP000268313">
    <property type="component" value="Unassembled WGS sequence"/>
</dbReference>
<gene>
    <name evidence="2" type="ORF">D7X32_12890</name>
</gene>